<evidence type="ECO:0000313" key="2">
    <source>
        <dbReference type="Proteomes" id="UP000308549"/>
    </source>
</evidence>
<evidence type="ECO:0000313" key="1">
    <source>
        <dbReference type="EMBL" id="TKA27522.1"/>
    </source>
</evidence>
<name>A0A4U0TZI7_9PEZI</name>
<dbReference type="AlphaFoldDB" id="A0A4U0TZI7"/>
<dbReference type="Gene3D" id="6.10.110.10">
    <property type="match status" value="1"/>
</dbReference>
<accession>A0A4U0TZI7</accession>
<organism evidence="1 2">
    <name type="scientific">Salinomyces thailandicus</name>
    <dbReference type="NCBI Taxonomy" id="706561"/>
    <lineage>
        <taxon>Eukaryota</taxon>
        <taxon>Fungi</taxon>
        <taxon>Dikarya</taxon>
        <taxon>Ascomycota</taxon>
        <taxon>Pezizomycotina</taxon>
        <taxon>Dothideomycetes</taxon>
        <taxon>Dothideomycetidae</taxon>
        <taxon>Mycosphaerellales</taxon>
        <taxon>Teratosphaeriaceae</taxon>
        <taxon>Salinomyces</taxon>
    </lineage>
</organism>
<dbReference type="EMBL" id="NAJL01000022">
    <property type="protein sequence ID" value="TKA27522.1"/>
    <property type="molecule type" value="Genomic_DNA"/>
</dbReference>
<comment type="caution">
    <text evidence="1">The sequence shown here is derived from an EMBL/GenBank/DDBJ whole genome shotgun (WGS) entry which is preliminary data.</text>
</comment>
<protein>
    <submittedName>
        <fullName evidence="1">Uncharacterized protein</fullName>
    </submittedName>
</protein>
<dbReference type="InterPro" id="IPR038213">
    <property type="entry name" value="IFI6/IFI27-like_sf"/>
</dbReference>
<reference evidence="1 2" key="1">
    <citation type="submission" date="2017-03" db="EMBL/GenBank/DDBJ databases">
        <title>Genomes of endolithic fungi from Antarctica.</title>
        <authorList>
            <person name="Coleine C."/>
            <person name="Masonjones S."/>
            <person name="Stajich J.E."/>
        </authorList>
    </citation>
    <scope>NUCLEOTIDE SEQUENCE [LARGE SCALE GENOMIC DNA]</scope>
    <source>
        <strain evidence="1 2">CCFEE 6315</strain>
    </source>
</reference>
<keyword evidence="2" id="KW-1185">Reference proteome</keyword>
<proteinExistence type="predicted"/>
<dbReference type="Proteomes" id="UP000308549">
    <property type="component" value="Unassembled WGS sequence"/>
</dbReference>
<sequence length="145" mass="14586">MAYIYNSDNPGGGEEAFENAKRHFSNFVSGLVSTWNKLSEPVKEHIGKHPTATAFQVVAVSVALVPGLVVAPVLGLMGFSSVGPVAVSAAAAYQSANGATAAFSTFQSAAMGGFGAPVVNGIAAGVSGATAGVLQGWKWATGTRD</sequence>
<gene>
    <name evidence="1" type="ORF">B0A50_04352</name>
</gene>